<dbReference type="InterPro" id="IPR005024">
    <property type="entry name" value="Snf7_fam"/>
</dbReference>
<dbReference type="Pfam" id="PF25880">
    <property type="entry name" value="WHD_CHMP7_1st"/>
    <property type="match status" value="1"/>
</dbReference>
<dbReference type="PANTHER" id="PTHR22761">
    <property type="entry name" value="CHARGED MULTIVESICULAR BODY PROTEIN"/>
    <property type="match status" value="1"/>
</dbReference>
<name>A0A9N9DC45_9GLOM</name>
<dbReference type="Pfam" id="PF03357">
    <property type="entry name" value="Snf7"/>
    <property type="match status" value="1"/>
</dbReference>
<dbReference type="GO" id="GO:0006900">
    <property type="term" value="P:vesicle budding from membrane"/>
    <property type="evidence" value="ECO:0007669"/>
    <property type="project" value="TreeGrafter"/>
</dbReference>
<comment type="caution">
    <text evidence="3">The sequence shown here is derived from an EMBL/GenBank/DDBJ whole genome shotgun (WGS) entry which is preliminary data.</text>
</comment>
<dbReference type="GO" id="GO:0009898">
    <property type="term" value="C:cytoplasmic side of plasma membrane"/>
    <property type="evidence" value="ECO:0007669"/>
    <property type="project" value="TreeGrafter"/>
</dbReference>
<evidence type="ECO:0000256" key="1">
    <source>
        <dbReference type="SAM" id="Coils"/>
    </source>
</evidence>
<reference evidence="3" key="1">
    <citation type="submission" date="2021-06" db="EMBL/GenBank/DDBJ databases">
        <authorList>
            <person name="Kallberg Y."/>
            <person name="Tangrot J."/>
            <person name="Rosling A."/>
        </authorList>
    </citation>
    <scope>NUCLEOTIDE SEQUENCE</scope>
    <source>
        <strain evidence="3">BR232B</strain>
    </source>
</reference>
<dbReference type="AlphaFoldDB" id="A0A9N9DC45"/>
<keyword evidence="1" id="KW-0175">Coiled coil</keyword>
<gene>
    <name evidence="3" type="ORF">PBRASI_LOCUS9205</name>
</gene>
<sequence>MPTHTSLEAYFASHPNLTSSTFQDYFSDFSLIKKHNPEVYDRSVEFWKNVIMETSRKGLLGEDRCIIEGPEKLSEKLEYLETEPTLDCVFQELPKSGLIAPLHSFSTTLTRISSSSFLTSSLNSFLYVLASPLRSTMSFFTPAPSFSDSLYVIMPTLESLAQAVDKHYQIITINKEVYNVTERLFTLKEFKEECRAVVGELSDKDWEVFIQYLEIGKEWIITAVIDGVKIIKFLPKDKPAVREITPTDKGIISMKSTRTTLLEQISALEEQIKEAQRQAQKYIHRKQRLPALHRLKQKKDLTDLLHKRQESLDTLDDILLRIDSAATDVEVLEAYDLGRTTLSNIHKDADITPETVDEKLDALRDILADQEEFDQVIKESGELSGLRIDEEELEAELRKLEERDEEWNRGKEKKEQERAEAKEKKVEKVNDIDKDLEQIIEELDALSVPSHPLEVEDRITNSRVNTEKLTRLPAF</sequence>
<organism evidence="3 4">
    <name type="scientific">Paraglomus brasilianum</name>
    <dbReference type="NCBI Taxonomy" id="144538"/>
    <lineage>
        <taxon>Eukaryota</taxon>
        <taxon>Fungi</taxon>
        <taxon>Fungi incertae sedis</taxon>
        <taxon>Mucoromycota</taxon>
        <taxon>Glomeromycotina</taxon>
        <taxon>Glomeromycetes</taxon>
        <taxon>Paraglomerales</taxon>
        <taxon>Paraglomeraceae</taxon>
        <taxon>Paraglomus</taxon>
    </lineage>
</organism>
<keyword evidence="4" id="KW-1185">Reference proteome</keyword>
<dbReference type="OrthoDB" id="10250120at2759"/>
<dbReference type="GO" id="GO:0005771">
    <property type="term" value="C:multivesicular body"/>
    <property type="evidence" value="ECO:0007669"/>
    <property type="project" value="TreeGrafter"/>
</dbReference>
<evidence type="ECO:0000313" key="3">
    <source>
        <dbReference type="EMBL" id="CAG8630172.1"/>
    </source>
</evidence>
<accession>A0A9N9DC45</accession>
<dbReference type="EMBL" id="CAJVPI010001900">
    <property type="protein sequence ID" value="CAG8630172.1"/>
    <property type="molecule type" value="Genomic_DNA"/>
</dbReference>
<evidence type="ECO:0000313" key="4">
    <source>
        <dbReference type="Proteomes" id="UP000789739"/>
    </source>
</evidence>
<dbReference type="Proteomes" id="UP000789739">
    <property type="component" value="Unassembled WGS sequence"/>
</dbReference>
<dbReference type="PANTHER" id="PTHR22761:SF96">
    <property type="entry name" value="BCDNA.GH08385"/>
    <property type="match status" value="1"/>
</dbReference>
<feature type="coiled-coil region" evidence="1">
    <location>
        <begin position="258"/>
        <end position="285"/>
    </location>
</feature>
<proteinExistence type="predicted"/>
<dbReference type="GO" id="GO:0032511">
    <property type="term" value="P:late endosome to vacuole transport via multivesicular body sorting pathway"/>
    <property type="evidence" value="ECO:0007669"/>
    <property type="project" value="TreeGrafter"/>
</dbReference>
<evidence type="ECO:0000256" key="2">
    <source>
        <dbReference type="SAM" id="MobiDB-lite"/>
    </source>
</evidence>
<protein>
    <submittedName>
        <fullName evidence="3">10616_t:CDS:1</fullName>
    </submittedName>
</protein>
<feature type="region of interest" description="Disordered" evidence="2">
    <location>
        <begin position="404"/>
        <end position="426"/>
    </location>
</feature>
<dbReference type="GO" id="GO:0000815">
    <property type="term" value="C:ESCRT III complex"/>
    <property type="evidence" value="ECO:0007669"/>
    <property type="project" value="TreeGrafter"/>
</dbReference>